<evidence type="ECO:0000313" key="3">
    <source>
        <dbReference type="Proteomes" id="UP000490535"/>
    </source>
</evidence>
<dbReference type="EMBL" id="WNDP01000110">
    <property type="protein sequence ID" value="KAF1021115.1"/>
    <property type="molecule type" value="Genomic_DNA"/>
</dbReference>
<organism evidence="2 3">
    <name type="scientific">Acinetobacter bereziniae</name>
    <name type="common">Acinetobacter genomosp. 10</name>
    <dbReference type="NCBI Taxonomy" id="106648"/>
    <lineage>
        <taxon>Bacteria</taxon>
        <taxon>Pseudomonadati</taxon>
        <taxon>Pseudomonadota</taxon>
        <taxon>Gammaproteobacteria</taxon>
        <taxon>Moraxellales</taxon>
        <taxon>Moraxellaceae</taxon>
        <taxon>Acinetobacter</taxon>
    </lineage>
</organism>
<comment type="caution">
    <text evidence="2">The sequence shown here is derived from an EMBL/GenBank/DDBJ whole genome shotgun (WGS) entry which is preliminary data.</text>
</comment>
<dbReference type="Proteomes" id="UP000490535">
    <property type="component" value="Unassembled WGS sequence"/>
</dbReference>
<gene>
    <name evidence="2" type="ORF">GAK29_03471</name>
</gene>
<proteinExistence type="predicted"/>
<feature type="signal peptide" evidence="1">
    <location>
        <begin position="1"/>
        <end position="16"/>
    </location>
</feature>
<feature type="chain" id="PRO_5032940734" evidence="1">
    <location>
        <begin position="17"/>
        <end position="115"/>
    </location>
</feature>
<accession>A0A833PBP1</accession>
<evidence type="ECO:0000313" key="2">
    <source>
        <dbReference type="EMBL" id="KAF1021115.1"/>
    </source>
</evidence>
<dbReference type="PROSITE" id="PS51257">
    <property type="entry name" value="PROKAR_LIPOPROTEIN"/>
    <property type="match status" value="1"/>
</dbReference>
<reference evidence="3" key="1">
    <citation type="journal article" date="2020" name="MBio">
        <title>Horizontal gene transfer to a defensive symbiont with a reduced genome amongst a multipartite beetle microbiome.</title>
        <authorList>
            <person name="Waterworth S.C."/>
            <person name="Florez L.V."/>
            <person name="Rees E.R."/>
            <person name="Hertweck C."/>
            <person name="Kaltenpoth M."/>
            <person name="Kwan J.C."/>
        </authorList>
    </citation>
    <scope>NUCLEOTIDE SEQUENCE [LARGE SCALE GENOMIC DNA]</scope>
</reference>
<dbReference type="AlphaFoldDB" id="A0A833PBP1"/>
<evidence type="ECO:0000256" key="1">
    <source>
        <dbReference type="SAM" id="SignalP"/>
    </source>
</evidence>
<protein>
    <submittedName>
        <fullName evidence="2">Uncharacterized protein</fullName>
    </submittedName>
</protein>
<sequence>MKKILLIIVISQTLLACTGLSTQRYETLNDLMQSWVGSSEEKLIKKWGLPDKSYTLTNGSKVISYETFVHPGRYCEEKFMLEKGIIVKWGHSRCDLNLNNAKKISRDIPIPQPTL</sequence>
<keyword evidence="1" id="KW-0732">Signal</keyword>
<name>A0A833PBP1_ACIBZ</name>